<dbReference type="Proteomes" id="UP001231189">
    <property type="component" value="Unassembled WGS sequence"/>
</dbReference>
<evidence type="ECO:0000313" key="1">
    <source>
        <dbReference type="EMBL" id="KAK1605337.1"/>
    </source>
</evidence>
<name>A0AAD8QPN8_LOLMU</name>
<keyword evidence="2" id="KW-1185">Reference proteome</keyword>
<accession>A0AAD8QPN8</accession>
<dbReference type="PANTHER" id="PTHR36482">
    <property type="entry name" value="OSJNBA0024J22.15 PROTEIN"/>
    <property type="match status" value="1"/>
</dbReference>
<evidence type="ECO:0000313" key="2">
    <source>
        <dbReference type="Proteomes" id="UP001231189"/>
    </source>
</evidence>
<dbReference type="AlphaFoldDB" id="A0AAD8QPN8"/>
<sequence length="555" mass="59231">MASVQCEMKDVQLTLEEKACLDEMIKQAERSLEPHELLAGALNNQTVGPLSIVATKIFAGQVVRNFPNPLCNLDGFAMSGTFATGVKAAVVYSGKNKAGVECGWLLAFNNSNNAVGVRVFAECGLKGKFRNINWAQVEQKLEKSGTIAKAHDLETGTSLYAGICGPTGKSAAGARLLIFPRAGHLPKVRRELRRATSCRKTTSQLHPAAGRPTVEPLHRVADAQVQYTVVVRCRRHHRAFYTAPTRRYSTGHNGSGKLTRDLIGLEDSGSKADDEVSVGYDGHGNDEQQAIAGGDGNEVILLFVPPEVAPGFVVEEEHVAESMGAGGVGLAVGLVQLEDSDSSSDAGYQDVDEGDDEVLSHRRRFSDDGVRNLMQGRGCARLCEMKDVQLTLEEKACLDEMIKQAERSLEPHELLAGALNNQTVGPLSIVATKIFAGQVVRNFPNPLCNLDGFAMSGTFATGVKAAVVYSGKNKAGVECGWLLAFNNSNNAVGVRVFAECGLKGKFRNINWAQVEQKLEKSGTIAKAHDLETGTSLYAGICGPTGKSAAGAVFLG</sequence>
<dbReference type="InterPro" id="IPR053085">
    <property type="entry name" value="Jasmonate-induced_protein"/>
</dbReference>
<reference evidence="1" key="1">
    <citation type="submission" date="2023-07" db="EMBL/GenBank/DDBJ databases">
        <title>A chromosome-level genome assembly of Lolium multiflorum.</title>
        <authorList>
            <person name="Chen Y."/>
            <person name="Copetti D."/>
            <person name="Kolliker R."/>
            <person name="Studer B."/>
        </authorList>
    </citation>
    <scope>NUCLEOTIDE SEQUENCE</scope>
    <source>
        <strain evidence="1">02402/16</strain>
        <tissue evidence="1">Leaf</tissue>
    </source>
</reference>
<dbReference type="PANTHER" id="PTHR36482:SF6">
    <property type="entry name" value="JASMONATE-INDUCED PROTEIN HOMOLOG"/>
    <property type="match status" value="1"/>
</dbReference>
<dbReference type="EMBL" id="JAUUTY010000007">
    <property type="protein sequence ID" value="KAK1605337.1"/>
    <property type="molecule type" value="Genomic_DNA"/>
</dbReference>
<protein>
    <submittedName>
        <fullName evidence="1">Uncharacterized protein</fullName>
    </submittedName>
</protein>
<organism evidence="1 2">
    <name type="scientific">Lolium multiflorum</name>
    <name type="common">Italian ryegrass</name>
    <name type="synonym">Lolium perenne subsp. multiflorum</name>
    <dbReference type="NCBI Taxonomy" id="4521"/>
    <lineage>
        <taxon>Eukaryota</taxon>
        <taxon>Viridiplantae</taxon>
        <taxon>Streptophyta</taxon>
        <taxon>Embryophyta</taxon>
        <taxon>Tracheophyta</taxon>
        <taxon>Spermatophyta</taxon>
        <taxon>Magnoliopsida</taxon>
        <taxon>Liliopsida</taxon>
        <taxon>Poales</taxon>
        <taxon>Poaceae</taxon>
        <taxon>BOP clade</taxon>
        <taxon>Pooideae</taxon>
        <taxon>Poodae</taxon>
        <taxon>Poeae</taxon>
        <taxon>Poeae Chloroplast Group 2 (Poeae type)</taxon>
        <taxon>Loliodinae</taxon>
        <taxon>Loliinae</taxon>
        <taxon>Lolium</taxon>
    </lineage>
</organism>
<proteinExistence type="predicted"/>
<gene>
    <name evidence="1" type="ORF">QYE76_029010</name>
</gene>
<comment type="caution">
    <text evidence="1">The sequence shown here is derived from an EMBL/GenBank/DDBJ whole genome shotgun (WGS) entry which is preliminary data.</text>
</comment>